<evidence type="ECO:0000256" key="3">
    <source>
        <dbReference type="ARBA" id="ARBA00022723"/>
    </source>
</evidence>
<proteinExistence type="inferred from homology"/>
<keyword evidence="3" id="KW-0479">Metal-binding</keyword>
<accession>A0A0F9NPZ4</accession>
<sequence>MFILDTNVVSELRKAKAGKADANVVAWAEDQDPSALFLSAITLLELEMGVRQMERRDSTQGAVLRAWMADRVLPVFEGRILPVDGPVALCCAALHVPDPRSDRDALIAATGITHAMSIVTRNVADFEPTGVQIINPWEPMP</sequence>
<gene>
    <name evidence="8" type="ORF">LCGC14_1310700</name>
</gene>
<dbReference type="InterPro" id="IPR002716">
    <property type="entry name" value="PIN_dom"/>
</dbReference>
<dbReference type="Gene3D" id="3.40.50.1010">
    <property type="entry name" value="5'-nuclease"/>
    <property type="match status" value="1"/>
</dbReference>
<keyword evidence="2" id="KW-0540">Nuclease</keyword>
<evidence type="ECO:0000313" key="8">
    <source>
        <dbReference type="EMBL" id="KKM83317.1"/>
    </source>
</evidence>
<dbReference type="CDD" id="cd18746">
    <property type="entry name" value="PIN_VapC4-5_FitB-like"/>
    <property type="match status" value="1"/>
</dbReference>
<evidence type="ECO:0000256" key="1">
    <source>
        <dbReference type="ARBA" id="ARBA00001946"/>
    </source>
</evidence>
<comment type="similarity">
    <text evidence="6">Belongs to the PINc/VapC protein family.</text>
</comment>
<feature type="domain" description="PIN" evidence="7">
    <location>
        <begin position="3"/>
        <end position="122"/>
    </location>
</feature>
<dbReference type="Pfam" id="PF01850">
    <property type="entry name" value="PIN"/>
    <property type="match status" value="1"/>
</dbReference>
<evidence type="ECO:0000259" key="7">
    <source>
        <dbReference type="Pfam" id="PF01850"/>
    </source>
</evidence>
<dbReference type="GO" id="GO:0046872">
    <property type="term" value="F:metal ion binding"/>
    <property type="evidence" value="ECO:0007669"/>
    <property type="project" value="UniProtKB-KW"/>
</dbReference>
<dbReference type="PANTHER" id="PTHR33653:SF1">
    <property type="entry name" value="RIBONUCLEASE VAPC2"/>
    <property type="match status" value="1"/>
</dbReference>
<evidence type="ECO:0000256" key="6">
    <source>
        <dbReference type="ARBA" id="ARBA00038093"/>
    </source>
</evidence>
<dbReference type="PANTHER" id="PTHR33653">
    <property type="entry name" value="RIBONUCLEASE VAPC2"/>
    <property type="match status" value="1"/>
</dbReference>
<dbReference type="EMBL" id="LAZR01007732">
    <property type="protein sequence ID" value="KKM83317.1"/>
    <property type="molecule type" value="Genomic_DNA"/>
</dbReference>
<comment type="cofactor">
    <cofactor evidence="1">
        <name>Mg(2+)</name>
        <dbReference type="ChEBI" id="CHEBI:18420"/>
    </cofactor>
</comment>
<dbReference type="AlphaFoldDB" id="A0A0F9NPZ4"/>
<evidence type="ECO:0000256" key="2">
    <source>
        <dbReference type="ARBA" id="ARBA00022722"/>
    </source>
</evidence>
<dbReference type="InterPro" id="IPR029060">
    <property type="entry name" value="PIN-like_dom_sf"/>
</dbReference>
<evidence type="ECO:0000256" key="5">
    <source>
        <dbReference type="ARBA" id="ARBA00022842"/>
    </source>
</evidence>
<reference evidence="8" key="1">
    <citation type="journal article" date="2015" name="Nature">
        <title>Complex archaea that bridge the gap between prokaryotes and eukaryotes.</title>
        <authorList>
            <person name="Spang A."/>
            <person name="Saw J.H."/>
            <person name="Jorgensen S.L."/>
            <person name="Zaremba-Niedzwiedzka K."/>
            <person name="Martijn J."/>
            <person name="Lind A.E."/>
            <person name="van Eijk R."/>
            <person name="Schleper C."/>
            <person name="Guy L."/>
            <person name="Ettema T.J."/>
        </authorList>
    </citation>
    <scope>NUCLEOTIDE SEQUENCE</scope>
</reference>
<dbReference type="SUPFAM" id="SSF88723">
    <property type="entry name" value="PIN domain-like"/>
    <property type="match status" value="1"/>
</dbReference>
<dbReference type="InterPro" id="IPR050556">
    <property type="entry name" value="Type_II_TA_system_RNase"/>
</dbReference>
<comment type="caution">
    <text evidence="8">The sequence shown here is derived from an EMBL/GenBank/DDBJ whole genome shotgun (WGS) entry which is preliminary data.</text>
</comment>
<evidence type="ECO:0000256" key="4">
    <source>
        <dbReference type="ARBA" id="ARBA00022801"/>
    </source>
</evidence>
<keyword evidence="4" id="KW-0378">Hydrolase</keyword>
<name>A0A0F9NPZ4_9ZZZZ</name>
<keyword evidence="5" id="KW-0460">Magnesium</keyword>
<dbReference type="GO" id="GO:0004518">
    <property type="term" value="F:nuclease activity"/>
    <property type="evidence" value="ECO:0007669"/>
    <property type="project" value="UniProtKB-KW"/>
</dbReference>
<protein>
    <recommendedName>
        <fullName evidence="7">PIN domain-containing protein</fullName>
    </recommendedName>
</protein>
<dbReference type="GO" id="GO:0016787">
    <property type="term" value="F:hydrolase activity"/>
    <property type="evidence" value="ECO:0007669"/>
    <property type="project" value="UniProtKB-KW"/>
</dbReference>
<organism evidence="8">
    <name type="scientific">marine sediment metagenome</name>
    <dbReference type="NCBI Taxonomy" id="412755"/>
    <lineage>
        <taxon>unclassified sequences</taxon>
        <taxon>metagenomes</taxon>
        <taxon>ecological metagenomes</taxon>
    </lineage>
</organism>